<dbReference type="PROSITE" id="PS01027">
    <property type="entry name" value="GLYCOSYL_HYDROL_F39"/>
    <property type="match status" value="1"/>
</dbReference>
<reference evidence="6" key="1">
    <citation type="submission" date="2020-07" db="EMBL/GenBank/DDBJ databases">
        <title>Vallitalea pronyensis genome.</title>
        <authorList>
            <person name="Postec A."/>
        </authorList>
    </citation>
    <scope>NUCLEOTIDE SEQUENCE</scope>
    <source>
        <strain evidence="6">FatNI3</strain>
    </source>
</reference>
<keyword evidence="3" id="KW-0326">Glycosidase</keyword>
<protein>
    <submittedName>
        <fullName evidence="6">Beta-xylosidase</fullName>
    </submittedName>
</protein>
<keyword evidence="2" id="KW-0378">Hydrolase</keyword>
<dbReference type="Pfam" id="PF01229">
    <property type="entry name" value="Glyco_hydro_39"/>
    <property type="match status" value="1"/>
</dbReference>
<dbReference type="InterPro" id="IPR049166">
    <property type="entry name" value="GH39_cat"/>
</dbReference>
<evidence type="ECO:0000259" key="5">
    <source>
        <dbReference type="Pfam" id="PF01229"/>
    </source>
</evidence>
<feature type="domain" description="Glycosyl hydrolases family 39 N-terminal catalytic" evidence="5">
    <location>
        <begin position="6"/>
        <end position="461"/>
    </location>
</feature>
<dbReference type="EMBL" id="CP058649">
    <property type="protein sequence ID" value="QUI22743.1"/>
    <property type="molecule type" value="Genomic_DNA"/>
</dbReference>
<dbReference type="Proteomes" id="UP000683246">
    <property type="component" value="Chromosome"/>
</dbReference>
<dbReference type="AlphaFoldDB" id="A0A8J8MK37"/>
<dbReference type="Gene3D" id="2.60.40.1500">
    <property type="entry name" value="Glycosyl hydrolase domain, family 39"/>
    <property type="match status" value="1"/>
</dbReference>
<name>A0A8J8MK37_9FIRM</name>
<evidence type="ECO:0000256" key="1">
    <source>
        <dbReference type="ARBA" id="ARBA00008875"/>
    </source>
</evidence>
<sequence length="483" mass="55391">MLYFDLDSKGKTQPFPHYWEGCIGSGHAAMGLRADWREQLTRCKKELGFEYVRFHGLLCNDMSVYTKHEGSSFVNVNNLFDFLLSIGMKPLVEIGFMPNDLGSGTEEVFHYRGNITPPKDYNQWKVFITELVQNLINRYGLKEVQKWYFEVWNEPNLECFWSSDMQEYFKLYKYTVEAVKSVDENLQVGGPSTARNEWIPELIDYCAENNVALDFISTHHYPTDVALAHFVDVEDRMAKAPRGNMQEMAQKAREETDVATDKIGKPLPLFYTEWNNSPSCRDKYHDKPFCASFLTKSIIDNTGIVDMYSFWTFSDLFEEMPQSSVPFHGGFGLLNYNGIPKPSYWAFKLLHEMGTDRLDIVSPENTNVEALATLDGNVIKVLLYNHNMPLQPIEDEEVTLTIHNLNAIKSATLQCVDDHHSNPRKVWQDMGAPKYLKPHLVEKLKRDTKVIEEDLTYDIAGDNLVVKTTILAHGVSCVTIELG</sequence>
<dbReference type="KEGG" id="vpy:HZI73_10770"/>
<evidence type="ECO:0000256" key="2">
    <source>
        <dbReference type="ARBA" id="ARBA00022801"/>
    </source>
</evidence>
<evidence type="ECO:0000313" key="7">
    <source>
        <dbReference type="Proteomes" id="UP000683246"/>
    </source>
</evidence>
<dbReference type="RefSeq" id="WP_212698238.1">
    <property type="nucleotide sequence ID" value="NZ_CP058649.1"/>
</dbReference>
<evidence type="ECO:0000313" key="6">
    <source>
        <dbReference type="EMBL" id="QUI22743.1"/>
    </source>
</evidence>
<dbReference type="GO" id="GO:0005975">
    <property type="term" value="P:carbohydrate metabolic process"/>
    <property type="evidence" value="ECO:0007669"/>
    <property type="project" value="InterPro"/>
</dbReference>
<dbReference type="SUPFAM" id="SSF51445">
    <property type="entry name" value="(Trans)glycosidases"/>
    <property type="match status" value="1"/>
</dbReference>
<evidence type="ECO:0000256" key="3">
    <source>
        <dbReference type="ARBA" id="ARBA00023295"/>
    </source>
</evidence>
<dbReference type="InterPro" id="IPR017853">
    <property type="entry name" value="GH"/>
</dbReference>
<proteinExistence type="inferred from homology"/>
<accession>A0A8J8MK37</accession>
<dbReference type="SUPFAM" id="SSF51011">
    <property type="entry name" value="Glycosyl hydrolase domain"/>
    <property type="match status" value="1"/>
</dbReference>
<dbReference type="PANTHER" id="PTHR12631:SF10">
    <property type="entry name" value="BETA-XYLOSIDASE-LIKE PROTEIN-RELATED"/>
    <property type="match status" value="1"/>
</dbReference>
<dbReference type="InterPro" id="IPR051923">
    <property type="entry name" value="Glycosyl_Hydrolase_39"/>
</dbReference>
<dbReference type="GO" id="GO:0004553">
    <property type="term" value="F:hydrolase activity, hydrolyzing O-glycosyl compounds"/>
    <property type="evidence" value="ECO:0007669"/>
    <property type="project" value="InterPro"/>
</dbReference>
<dbReference type="Gene3D" id="3.20.20.80">
    <property type="entry name" value="Glycosidases"/>
    <property type="match status" value="1"/>
</dbReference>
<evidence type="ECO:0000256" key="4">
    <source>
        <dbReference type="PIRSR" id="PIRSR600514-1"/>
    </source>
</evidence>
<organism evidence="6 7">
    <name type="scientific">Vallitalea pronyensis</name>
    <dbReference type="NCBI Taxonomy" id="1348613"/>
    <lineage>
        <taxon>Bacteria</taxon>
        <taxon>Bacillati</taxon>
        <taxon>Bacillota</taxon>
        <taxon>Clostridia</taxon>
        <taxon>Lachnospirales</taxon>
        <taxon>Vallitaleaceae</taxon>
        <taxon>Vallitalea</taxon>
    </lineage>
</organism>
<gene>
    <name evidence="6" type="ORF">HZI73_10770</name>
</gene>
<comment type="similarity">
    <text evidence="1">Belongs to the glycosyl hydrolase 39 family.</text>
</comment>
<keyword evidence="7" id="KW-1185">Reference proteome</keyword>
<dbReference type="PRINTS" id="PR00745">
    <property type="entry name" value="GLHYDRLASE39"/>
</dbReference>
<dbReference type="PANTHER" id="PTHR12631">
    <property type="entry name" value="ALPHA-L-IDURONIDASE"/>
    <property type="match status" value="1"/>
</dbReference>
<dbReference type="InterPro" id="IPR049165">
    <property type="entry name" value="GH39_as"/>
</dbReference>
<dbReference type="InterPro" id="IPR000514">
    <property type="entry name" value="Glyco_hydro_39"/>
</dbReference>
<feature type="active site" description="Proton donor" evidence="4">
    <location>
        <position position="154"/>
    </location>
</feature>